<gene>
    <name evidence="2" type="ORF">MCOR_12525</name>
</gene>
<evidence type="ECO:0000313" key="2">
    <source>
        <dbReference type="EMBL" id="CAC5375569.1"/>
    </source>
</evidence>
<protein>
    <submittedName>
        <fullName evidence="2">Uncharacterized protein</fullName>
    </submittedName>
</protein>
<accession>A0A6J8AX24</accession>
<dbReference type="InterPro" id="IPR005312">
    <property type="entry name" value="DUF1759"/>
</dbReference>
<sequence>MDIMGNIYDEYKHRNDILNIKKTTKELVQIESEFTDAENECQDYLIESKDESSVATSASGVVRRARVNSGDKAKSKPINEEKEVEVKPDQLNTSCIDQAPTTKEYKLLQLRQYVEGDALQVIENLGHSAVAYDAAKERLESRYGGQRRQITLYIEELENFKPMREGFAKDIEKFADLLYIAVVNLKEAGRFEDRVKEWFFVQQIAAKDDRIYGY</sequence>
<reference evidence="2 3" key="1">
    <citation type="submission" date="2020-06" db="EMBL/GenBank/DDBJ databases">
        <authorList>
            <person name="Li R."/>
            <person name="Bekaert M."/>
        </authorList>
    </citation>
    <scope>NUCLEOTIDE SEQUENCE [LARGE SCALE GENOMIC DNA]</scope>
    <source>
        <strain evidence="3">wild</strain>
    </source>
</reference>
<dbReference type="EMBL" id="CACVKT020002154">
    <property type="protein sequence ID" value="CAC5375569.1"/>
    <property type="molecule type" value="Genomic_DNA"/>
</dbReference>
<name>A0A6J8AX24_MYTCO</name>
<evidence type="ECO:0000313" key="3">
    <source>
        <dbReference type="Proteomes" id="UP000507470"/>
    </source>
</evidence>
<dbReference type="Pfam" id="PF03564">
    <property type="entry name" value="DUF1759"/>
    <property type="match status" value="1"/>
</dbReference>
<feature type="coiled-coil region" evidence="1">
    <location>
        <begin position="20"/>
        <end position="47"/>
    </location>
</feature>
<dbReference type="AlphaFoldDB" id="A0A6J8AX24"/>
<evidence type="ECO:0000256" key="1">
    <source>
        <dbReference type="SAM" id="Coils"/>
    </source>
</evidence>
<proteinExistence type="predicted"/>
<keyword evidence="1" id="KW-0175">Coiled coil</keyword>
<dbReference type="OrthoDB" id="6139778at2759"/>
<keyword evidence="3" id="KW-1185">Reference proteome</keyword>
<organism evidence="2 3">
    <name type="scientific">Mytilus coruscus</name>
    <name type="common">Sea mussel</name>
    <dbReference type="NCBI Taxonomy" id="42192"/>
    <lineage>
        <taxon>Eukaryota</taxon>
        <taxon>Metazoa</taxon>
        <taxon>Spiralia</taxon>
        <taxon>Lophotrochozoa</taxon>
        <taxon>Mollusca</taxon>
        <taxon>Bivalvia</taxon>
        <taxon>Autobranchia</taxon>
        <taxon>Pteriomorphia</taxon>
        <taxon>Mytilida</taxon>
        <taxon>Mytiloidea</taxon>
        <taxon>Mytilidae</taxon>
        <taxon>Mytilinae</taxon>
        <taxon>Mytilus</taxon>
    </lineage>
</organism>
<dbReference type="Proteomes" id="UP000507470">
    <property type="component" value="Unassembled WGS sequence"/>
</dbReference>